<feature type="chain" id="PRO_5035953001" description="Carboxypeptidase" evidence="7">
    <location>
        <begin position="20"/>
        <end position="489"/>
    </location>
</feature>
<dbReference type="PANTHER" id="PTHR11802">
    <property type="entry name" value="SERINE PROTEASE FAMILY S10 SERINE CARBOXYPEPTIDASE"/>
    <property type="match status" value="1"/>
</dbReference>
<evidence type="ECO:0000256" key="5">
    <source>
        <dbReference type="ARBA" id="ARBA00022801"/>
    </source>
</evidence>
<evidence type="ECO:0000313" key="9">
    <source>
        <dbReference type="EMBL" id="CAF1454846.1"/>
    </source>
</evidence>
<proteinExistence type="inferred from homology"/>
<dbReference type="Proteomes" id="UP000663828">
    <property type="component" value="Unassembled WGS sequence"/>
</dbReference>
<keyword evidence="3 7" id="KW-0645">Protease</keyword>
<keyword evidence="10" id="KW-1185">Reference proteome</keyword>
<protein>
    <recommendedName>
        <fullName evidence="7">Carboxypeptidase</fullName>
        <ecNumber evidence="7">3.4.16.-</ecNumber>
    </recommendedName>
</protein>
<accession>A0A813Y3F7</accession>
<evidence type="ECO:0000313" key="8">
    <source>
        <dbReference type="EMBL" id="CAF0880342.1"/>
    </source>
</evidence>
<dbReference type="PRINTS" id="PR00724">
    <property type="entry name" value="CRBOXYPTASEC"/>
</dbReference>
<dbReference type="FunFam" id="3.40.50.1820:FF:000096">
    <property type="entry name" value="Carboxypeptidase vitellogenic-like"/>
    <property type="match status" value="1"/>
</dbReference>
<keyword evidence="2 7" id="KW-0121">Carboxypeptidase</keyword>
<keyword evidence="5 7" id="KW-0378">Hydrolase</keyword>
<dbReference type="GO" id="GO:0004185">
    <property type="term" value="F:serine-type carboxypeptidase activity"/>
    <property type="evidence" value="ECO:0007669"/>
    <property type="project" value="UniProtKB-UniRule"/>
</dbReference>
<dbReference type="Pfam" id="PF00450">
    <property type="entry name" value="Peptidase_S10"/>
    <property type="match status" value="1"/>
</dbReference>
<evidence type="ECO:0000313" key="11">
    <source>
        <dbReference type="Proteomes" id="UP000663852"/>
    </source>
</evidence>
<evidence type="ECO:0000256" key="7">
    <source>
        <dbReference type="RuleBase" id="RU361156"/>
    </source>
</evidence>
<dbReference type="EMBL" id="CAJNOR010003865">
    <property type="protein sequence ID" value="CAF1454846.1"/>
    <property type="molecule type" value="Genomic_DNA"/>
</dbReference>
<dbReference type="PROSITE" id="PS00131">
    <property type="entry name" value="CARBOXYPEPT_SER_SER"/>
    <property type="match status" value="1"/>
</dbReference>
<evidence type="ECO:0000313" key="10">
    <source>
        <dbReference type="Proteomes" id="UP000663828"/>
    </source>
</evidence>
<evidence type="ECO:0000256" key="4">
    <source>
        <dbReference type="ARBA" id="ARBA00022729"/>
    </source>
</evidence>
<dbReference type="Proteomes" id="UP000663852">
    <property type="component" value="Unassembled WGS sequence"/>
</dbReference>
<comment type="caution">
    <text evidence="8">The sequence shown here is derived from an EMBL/GenBank/DDBJ whole genome shotgun (WGS) entry which is preliminary data.</text>
</comment>
<dbReference type="InterPro" id="IPR001563">
    <property type="entry name" value="Peptidase_S10"/>
</dbReference>
<evidence type="ECO:0000256" key="6">
    <source>
        <dbReference type="ARBA" id="ARBA00023180"/>
    </source>
</evidence>
<dbReference type="EC" id="3.4.16.-" evidence="7"/>
<keyword evidence="6" id="KW-0325">Glycoprotein</keyword>
<dbReference type="InterPro" id="IPR029058">
    <property type="entry name" value="AB_hydrolase_fold"/>
</dbReference>
<dbReference type="PROSITE" id="PS00560">
    <property type="entry name" value="CARBOXYPEPT_SER_HIS"/>
    <property type="match status" value="1"/>
</dbReference>
<sequence>MYILATIFIYLTALSGAHGYRGPFRRLYPTGKPTVLDVNEDPGEPLFLTPYIEQGKLAEARNLSLVNLLPLKQQSFSGYLTVNKAYNSNMFFWFFPAQNGNKPDTPVMLWLQGGPGSSSLFALFTEIGPIYIDANGYIQLREITWNKNYHLIFIDNPVGTGFSFTDNEEGYARSQEDVARDLHSALTQFFQIFTDYASNPFYVTGESYAGKYVPSITYKIHVENQNPQVKVKINLKGMTIGDGLTDPLNQYMYGDFLYQIGLIDQSQKAYVDLQTALMRYAIEQQRYIDAFHLFDALLNGDLLNTTSYFYNVTGIKNYFNYLLTDAPEDQGYFVSFITHAERRKQIHVGNLSYGSQSDTVEKMLMNDVMQSMAWKVAAIASANYSVMIYNGQLDIIIAVPLTMEWVNQLNWFGADELHQAPRKVWKVADSDSEVAGYIKTANNNRFFLATVRNAGHMVPYDQPRAMLDLLERFLSAQPKSPEEKQIKTV</sequence>
<keyword evidence="4 7" id="KW-0732">Signal</keyword>
<feature type="signal peptide" evidence="7">
    <location>
        <begin position="1"/>
        <end position="19"/>
    </location>
</feature>
<evidence type="ECO:0000256" key="1">
    <source>
        <dbReference type="ARBA" id="ARBA00009431"/>
    </source>
</evidence>
<evidence type="ECO:0000256" key="3">
    <source>
        <dbReference type="ARBA" id="ARBA00022670"/>
    </source>
</evidence>
<name>A0A813Y3F7_ADIRI</name>
<dbReference type="GO" id="GO:0006508">
    <property type="term" value="P:proteolysis"/>
    <property type="evidence" value="ECO:0007669"/>
    <property type="project" value="UniProtKB-KW"/>
</dbReference>
<dbReference type="OrthoDB" id="443318at2759"/>
<evidence type="ECO:0000256" key="2">
    <source>
        <dbReference type="ARBA" id="ARBA00022645"/>
    </source>
</evidence>
<dbReference type="SUPFAM" id="SSF53474">
    <property type="entry name" value="alpha/beta-Hydrolases"/>
    <property type="match status" value="1"/>
</dbReference>
<organism evidence="8 11">
    <name type="scientific">Adineta ricciae</name>
    <name type="common">Rotifer</name>
    <dbReference type="NCBI Taxonomy" id="249248"/>
    <lineage>
        <taxon>Eukaryota</taxon>
        <taxon>Metazoa</taxon>
        <taxon>Spiralia</taxon>
        <taxon>Gnathifera</taxon>
        <taxon>Rotifera</taxon>
        <taxon>Eurotatoria</taxon>
        <taxon>Bdelloidea</taxon>
        <taxon>Adinetida</taxon>
        <taxon>Adinetidae</taxon>
        <taxon>Adineta</taxon>
    </lineage>
</organism>
<gene>
    <name evidence="8" type="ORF">EDS130_LOCUS8758</name>
    <name evidence="9" type="ORF">XAT740_LOCUS37092</name>
</gene>
<dbReference type="InterPro" id="IPR033124">
    <property type="entry name" value="Ser_caboxypep_his_AS"/>
</dbReference>
<dbReference type="PANTHER" id="PTHR11802:SF472">
    <property type="entry name" value="SERINE CARBOXYPEPTIDASE CPVL-RELATED"/>
    <property type="match status" value="1"/>
</dbReference>
<dbReference type="Gene3D" id="3.40.50.1820">
    <property type="entry name" value="alpha/beta hydrolase"/>
    <property type="match status" value="1"/>
</dbReference>
<dbReference type="AlphaFoldDB" id="A0A813Y3F7"/>
<dbReference type="InterPro" id="IPR018202">
    <property type="entry name" value="Ser_caboxypep_ser_AS"/>
</dbReference>
<comment type="similarity">
    <text evidence="1 7">Belongs to the peptidase S10 family.</text>
</comment>
<reference evidence="8" key="1">
    <citation type="submission" date="2021-02" db="EMBL/GenBank/DDBJ databases">
        <authorList>
            <person name="Nowell W R."/>
        </authorList>
    </citation>
    <scope>NUCLEOTIDE SEQUENCE</scope>
</reference>
<dbReference type="EMBL" id="CAJNOJ010000028">
    <property type="protein sequence ID" value="CAF0880342.1"/>
    <property type="molecule type" value="Genomic_DNA"/>
</dbReference>